<dbReference type="GO" id="GO:0003677">
    <property type="term" value="F:DNA binding"/>
    <property type="evidence" value="ECO:0007669"/>
    <property type="project" value="UniProtKB-KW"/>
</dbReference>
<dbReference type="InterPro" id="IPR000835">
    <property type="entry name" value="HTH_MarR-typ"/>
</dbReference>
<sequence>MECFPKDSVYGLFAEIGRLHFLRTHSFLEKTGVYPGQPPLLFALYKKNGQSQKDLAKKMRIQPATMTVMIKRMEKTNFIKREQDEKDQRISRIYITEKGNDVCKQLIEIHKGMEAECFENFTQDEKIVLRRLLMQIRDNLVVGCDKSKESQEVEDNR</sequence>
<dbReference type="OrthoDB" id="6400170at2"/>
<dbReference type="Proteomes" id="UP000239471">
    <property type="component" value="Unassembled WGS sequence"/>
</dbReference>
<dbReference type="RefSeq" id="WP_106058894.1">
    <property type="nucleotide sequence ID" value="NZ_PVXQ01000006.1"/>
</dbReference>
<evidence type="ECO:0000256" key="1">
    <source>
        <dbReference type="ARBA" id="ARBA00023015"/>
    </source>
</evidence>
<accession>A0A2T0BIA0</accession>
<keyword evidence="1" id="KW-0805">Transcription regulation</keyword>
<organism evidence="5 6">
    <name type="scientific">Clostridium vincentii</name>
    <dbReference type="NCBI Taxonomy" id="52704"/>
    <lineage>
        <taxon>Bacteria</taxon>
        <taxon>Bacillati</taxon>
        <taxon>Bacillota</taxon>
        <taxon>Clostridia</taxon>
        <taxon>Eubacteriales</taxon>
        <taxon>Clostridiaceae</taxon>
        <taxon>Clostridium</taxon>
    </lineage>
</organism>
<evidence type="ECO:0000313" key="5">
    <source>
        <dbReference type="EMBL" id="PRR83615.1"/>
    </source>
</evidence>
<dbReference type="SUPFAM" id="SSF46785">
    <property type="entry name" value="Winged helix' DNA-binding domain"/>
    <property type="match status" value="1"/>
</dbReference>
<keyword evidence="6" id="KW-1185">Reference proteome</keyword>
<feature type="domain" description="HTH marR-type" evidence="4">
    <location>
        <begin position="1"/>
        <end position="138"/>
    </location>
</feature>
<keyword evidence="3" id="KW-0804">Transcription</keyword>
<reference evidence="5 6" key="1">
    <citation type="submission" date="2018-03" db="EMBL/GenBank/DDBJ databases">
        <title>Genome sequence of Clostridium vincentii DSM 10228.</title>
        <authorList>
            <person name="Poehlein A."/>
            <person name="Daniel R."/>
        </authorList>
    </citation>
    <scope>NUCLEOTIDE SEQUENCE [LARGE SCALE GENOMIC DNA]</scope>
    <source>
        <strain evidence="5 6">DSM 10228</strain>
    </source>
</reference>
<dbReference type="Gene3D" id="1.10.10.10">
    <property type="entry name" value="Winged helix-like DNA-binding domain superfamily/Winged helix DNA-binding domain"/>
    <property type="match status" value="1"/>
</dbReference>
<dbReference type="PRINTS" id="PR00598">
    <property type="entry name" value="HTHMARR"/>
</dbReference>
<dbReference type="AlphaFoldDB" id="A0A2T0BIA0"/>
<dbReference type="Pfam" id="PF01047">
    <property type="entry name" value="MarR"/>
    <property type="match status" value="1"/>
</dbReference>
<dbReference type="PANTHER" id="PTHR42756">
    <property type="entry name" value="TRANSCRIPTIONAL REGULATOR, MARR"/>
    <property type="match status" value="1"/>
</dbReference>
<dbReference type="PROSITE" id="PS50995">
    <property type="entry name" value="HTH_MARR_2"/>
    <property type="match status" value="1"/>
</dbReference>
<gene>
    <name evidence="5" type="primary">yusO_1</name>
    <name evidence="5" type="ORF">CLVI_08650</name>
</gene>
<dbReference type="SMART" id="SM00347">
    <property type="entry name" value="HTH_MARR"/>
    <property type="match status" value="1"/>
</dbReference>
<dbReference type="PANTHER" id="PTHR42756:SF1">
    <property type="entry name" value="TRANSCRIPTIONAL REPRESSOR OF EMRAB OPERON"/>
    <property type="match status" value="1"/>
</dbReference>
<dbReference type="EMBL" id="PVXQ01000006">
    <property type="protein sequence ID" value="PRR83615.1"/>
    <property type="molecule type" value="Genomic_DNA"/>
</dbReference>
<comment type="caution">
    <text evidence="5">The sequence shown here is derived from an EMBL/GenBank/DDBJ whole genome shotgun (WGS) entry which is preliminary data.</text>
</comment>
<dbReference type="GO" id="GO:0003700">
    <property type="term" value="F:DNA-binding transcription factor activity"/>
    <property type="evidence" value="ECO:0007669"/>
    <property type="project" value="InterPro"/>
</dbReference>
<evidence type="ECO:0000256" key="2">
    <source>
        <dbReference type="ARBA" id="ARBA00023125"/>
    </source>
</evidence>
<proteinExistence type="predicted"/>
<name>A0A2T0BIA0_9CLOT</name>
<evidence type="ECO:0000313" key="6">
    <source>
        <dbReference type="Proteomes" id="UP000239471"/>
    </source>
</evidence>
<dbReference type="InterPro" id="IPR036390">
    <property type="entry name" value="WH_DNA-bd_sf"/>
</dbReference>
<protein>
    <submittedName>
        <fullName evidence="5">Putative HTH-type transcriptional regulator YusO</fullName>
    </submittedName>
</protein>
<evidence type="ECO:0000259" key="4">
    <source>
        <dbReference type="PROSITE" id="PS50995"/>
    </source>
</evidence>
<keyword evidence="2" id="KW-0238">DNA-binding</keyword>
<dbReference type="InterPro" id="IPR036388">
    <property type="entry name" value="WH-like_DNA-bd_sf"/>
</dbReference>
<evidence type="ECO:0000256" key="3">
    <source>
        <dbReference type="ARBA" id="ARBA00023163"/>
    </source>
</evidence>